<organism evidence="2 3">
    <name type="scientific">Drosophila mauritiana</name>
    <name type="common">Fruit fly</name>
    <dbReference type="NCBI Taxonomy" id="7226"/>
    <lineage>
        <taxon>Eukaryota</taxon>
        <taxon>Metazoa</taxon>
        <taxon>Ecdysozoa</taxon>
        <taxon>Arthropoda</taxon>
        <taxon>Hexapoda</taxon>
        <taxon>Insecta</taxon>
        <taxon>Pterygota</taxon>
        <taxon>Neoptera</taxon>
        <taxon>Endopterygota</taxon>
        <taxon>Diptera</taxon>
        <taxon>Brachycera</taxon>
        <taxon>Muscomorpha</taxon>
        <taxon>Ephydroidea</taxon>
        <taxon>Drosophilidae</taxon>
        <taxon>Drosophila</taxon>
        <taxon>Sophophora</taxon>
    </lineage>
</organism>
<dbReference type="RefSeq" id="XP_033158779.1">
    <property type="nucleotide sequence ID" value="XM_033302888.1"/>
</dbReference>
<accession>A0A6P8K2N1</accession>
<reference evidence="3" key="1">
    <citation type="submission" date="2025-08" db="UniProtKB">
        <authorList>
            <consortium name="RefSeq"/>
        </authorList>
    </citation>
    <scope>IDENTIFICATION</scope>
    <source>
        <strain evidence="3">Mau12</strain>
        <tissue evidence="3">Whole Body</tissue>
    </source>
</reference>
<evidence type="ECO:0000313" key="3">
    <source>
        <dbReference type="RefSeq" id="XP_033158779.1"/>
    </source>
</evidence>
<sequence>MDECNFMELMEEMAVQFTVNKKEHQLFVHDSHMISLTIQRQLVLDGAVFKDQLAELHKTASFVDKIYLDMPLNFEIFLPIRLPKPVVPTYDEKKRSVQFTRANYQHPFFFGNAVNVKCLNLLLQSELQRAISKLKTATSSSTGRTYDIKYSVLSLNDVPFVHQVVALDRDSNGKRFIRFDFILAVEFSGADLALPPYFKAPLSNRWIAYGRMTVDEDPNPAEWAVLVPKWQDASPGAALISLNCMVMLYRLMSAQQCYLFTLPGSIKLAFVMATEECGLDFQQISIADLTITTMFHQVFGNLYKAVAGNTIGDKTIKSRRLMAIRKQLLRARGIYAMLADAVLRNSISRNFVNAYFYYVDIPPPPECFYQSLVEVRNTDTKLKRKRAKGTPGQQDSGVEDTGHQWTGHQWRAK</sequence>
<proteinExistence type="predicted"/>
<dbReference type="AlphaFoldDB" id="A0A6P8K2N1"/>
<name>A0A6P8K2N1_DROMA</name>
<dbReference type="Proteomes" id="UP000515162">
    <property type="component" value="Chromosome 3L"/>
</dbReference>
<keyword evidence="2" id="KW-1185">Reference proteome</keyword>
<gene>
    <name evidence="3" type="primary">LOC117140124</name>
</gene>
<evidence type="ECO:0000313" key="2">
    <source>
        <dbReference type="Proteomes" id="UP000515162"/>
    </source>
</evidence>
<dbReference type="GeneID" id="117140124"/>
<feature type="region of interest" description="Disordered" evidence="1">
    <location>
        <begin position="380"/>
        <end position="413"/>
    </location>
</feature>
<evidence type="ECO:0000256" key="1">
    <source>
        <dbReference type="SAM" id="MobiDB-lite"/>
    </source>
</evidence>
<protein>
    <submittedName>
        <fullName evidence="3">Uncharacterized protein LOC117140124</fullName>
    </submittedName>
</protein>